<organism evidence="3 4">
    <name type="scientific">Somion occarium</name>
    <dbReference type="NCBI Taxonomy" id="3059160"/>
    <lineage>
        <taxon>Eukaryota</taxon>
        <taxon>Fungi</taxon>
        <taxon>Dikarya</taxon>
        <taxon>Basidiomycota</taxon>
        <taxon>Agaricomycotina</taxon>
        <taxon>Agaricomycetes</taxon>
        <taxon>Polyporales</taxon>
        <taxon>Cerrenaceae</taxon>
        <taxon>Somion</taxon>
    </lineage>
</organism>
<feature type="compositionally biased region" description="Polar residues" evidence="2">
    <location>
        <begin position="184"/>
        <end position="194"/>
    </location>
</feature>
<feature type="compositionally biased region" description="Acidic residues" evidence="2">
    <location>
        <begin position="170"/>
        <end position="181"/>
    </location>
</feature>
<keyword evidence="4" id="KW-1185">Reference proteome</keyword>
<feature type="region of interest" description="Disordered" evidence="2">
    <location>
        <begin position="276"/>
        <end position="300"/>
    </location>
</feature>
<feature type="compositionally biased region" description="Polar residues" evidence="2">
    <location>
        <begin position="289"/>
        <end position="300"/>
    </location>
</feature>
<evidence type="ECO:0000256" key="1">
    <source>
        <dbReference type="SAM" id="Coils"/>
    </source>
</evidence>
<dbReference type="EMBL" id="OZ037950">
    <property type="protein sequence ID" value="CAL1712753.1"/>
    <property type="molecule type" value="Genomic_DNA"/>
</dbReference>
<proteinExistence type="predicted"/>
<protein>
    <submittedName>
        <fullName evidence="3">Uncharacterized protein</fullName>
    </submittedName>
</protein>
<gene>
    <name evidence="3" type="ORF">GFSPODELE1_LOCUS8976</name>
</gene>
<name>A0ABP1E0F6_9APHY</name>
<accession>A0ABP1E0F6</accession>
<keyword evidence="1" id="KW-0175">Coiled coil</keyword>
<evidence type="ECO:0000313" key="4">
    <source>
        <dbReference type="Proteomes" id="UP001497453"/>
    </source>
</evidence>
<sequence>MDQMSGESDITRIYSLLIEVSDQMSHTRSMARSLHNVADGVKAQAVQSQTGFVLRKYNLDKSQEEYDAELERMNAAMSAENQTLVNDNKQLNALIKEYEQTLENVMATFRNRANEVQQRELAIIRDYERKLLIRETEELVKALECTSSQSLSLTRLGQTLRAMTRSLNGEEPEYLPEDFDAEGASSNDPNHIASSLSLSLPSGVNSLELNETEVGQKEKELAAAEWALERECELARLERENEHLRKLYAEHVGMSTVGGGNKVVLKELPKVTAIPKARLVSAEHPGDSQAHTSPSQERTE</sequence>
<feature type="region of interest" description="Disordered" evidence="2">
    <location>
        <begin position="169"/>
        <end position="194"/>
    </location>
</feature>
<reference evidence="4" key="1">
    <citation type="submission" date="2024-04" db="EMBL/GenBank/DDBJ databases">
        <authorList>
            <person name="Shaw F."/>
            <person name="Minotto A."/>
        </authorList>
    </citation>
    <scope>NUCLEOTIDE SEQUENCE [LARGE SCALE GENOMIC DNA]</scope>
</reference>
<evidence type="ECO:0000256" key="2">
    <source>
        <dbReference type="SAM" id="MobiDB-lite"/>
    </source>
</evidence>
<feature type="coiled-coil region" evidence="1">
    <location>
        <begin position="227"/>
        <end position="254"/>
    </location>
</feature>
<evidence type="ECO:0000313" key="3">
    <source>
        <dbReference type="EMBL" id="CAL1712753.1"/>
    </source>
</evidence>
<dbReference type="Proteomes" id="UP001497453">
    <property type="component" value="Chromosome 7"/>
</dbReference>
<dbReference type="PANTHER" id="PTHR39472:SF1">
    <property type="entry name" value="EXPRESSED PROTEIN"/>
    <property type="match status" value="1"/>
</dbReference>
<feature type="coiled-coil region" evidence="1">
    <location>
        <begin position="59"/>
        <end position="119"/>
    </location>
</feature>
<dbReference type="PANTHER" id="PTHR39472">
    <property type="entry name" value="EXPRESSED PROTEIN"/>
    <property type="match status" value="1"/>
</dbReference>